<sequence>MSDVEEKLTLEVLKKLQQRLLHAERKIGVYEIQLSAFRQHHVEVLQDLRTIYQLLGHHHDRLSGAEASHRKATLVPDDPH</sequence>
<gene>
    <name evidence="1" type="ORF">HL667_28940</name>
</gene>
<evidence type="ECO:0000313" key="2">
    <source>
        <dbReference type="Proteomes" id="UP000886476"/>
    </source>
</evidence>
<name>A0ABX2CLH7_9BRAD</name>
<reference evidence="1" key="1">
    <citation type="submission" date="2020-05" db="EMBL/GenBank/DDBJ databases">
        <title>Nod-independent and nitrogen-fixing Bradyrhizobium aeschynomene sp. nov. isolated from nodules of Aeschynomene indica.</title>
        <authorList>
            <person name="Zhang Z."/>
        </authorList>
    </citation>
    <scope>NUCLEOTIDE SEQUENCE</scope>
    <source>
        <strain evidence="1">83012</strain>
    </source>
</reference>
<accession>A0ABX2CLH7</accession>
<dbReference type="EMBL" id="JABFDN010000014">
    <property type="protein sequence ID" value="NPU69061.1"/>
    <property type="molecule type" value="Genomic_DNA"/>
</dbReference>
<proteinExistence type="predicted"/>
<protein>
    <submittedName>
        <fullName evidence="1">Uncharacterized protein</fullName>
    </submittedName>
</protein>
<dbReference type="Proteomes" id="UP000886476">
    <property type="component" value="Unassembled WGS sequence"/>
</dbReference>
<keyword evidence="2" id="KW-1185">Reference proteome</keyword>
<organism evidence="1 2">
    <name type="scientific">Bradyrhizobium aeschynomenes</name>
    <dbReference type="NCBI Taxonomy" id="2734909"/>
    <lineage>
        <taxon>Bacteria</taxon>
        <taxon>Pseudomonadati</taxon>
        <taxon>Pseudomonadota</taxon>
        <taxon>Alphaproteobacteria</taxon>
        <taxon>Hyphomicrobiales</taxon>
        <taxon>Nitrobacteraceae</taxon>
        <taxon>Bradyrhizobium</taxon>
    </lineage>
</organism>
<comment type="caution">
    <text evidence="1">The sequence shown here is derived from an EMBL/GenBank/DDBJ whole genome shotgun (WGS) entry which is preliminary data.</text>
</comment>
<evidence type="ECO:0000313" key="1">
    <source>
        <dbReference type="EMBL" id="NPU69061.1"/>
    </source>
</evidence>